<sequence>MRDRQVVMKSVKEPKITCHMITEPESTTQVGVVDVLAKVAEGILPAGIPQMANLLTIVTPRSPLLWPSSSLRVRDIIVTIQSAVLTGSAQNDFSRSAALNIALVLSNKAVVDLIPSADEIYQALMSMSPLKSPGMNLSHILDLSAFALSCIRQRLTSRNPSIESNGISSDSRSDAGLTPNIWRIILSCISSSSFQIQWNGKLWQPFFPTRGVRQGYPLSPYIFILAMECLGHLISHTVSTGTWQPFRFNRGGDPRAKCSDFGYIIDKIPSRLQGWAARTLSMAGCVTLAKSVLSAIPVYFMQTSLLPKSVCNEIGKILRWGSTTGAPKISLINRENICQPMDHGGLGIRRICDFNLAFILKIAFSLVTDTSALWVRLLRQKYKIYEICPDSVHRTTCTPLWRAISTAWNDLKANLPRDISFSDLMDNTATYMECDLEVEGAQRIRLFLRLASRTNVELFRRFIAHQPHCPCCLEAVEATTHTLRDCRYAQAVWRVILPNSDFHLFFLTRLEDWMLSNLKTTYLHIGSNLSWPLVFASTLWQIWKNRNDMTFNPLHSLAVSIATRSITWSIYYSESSCTGVHIKNSIAAPIHWHPPPWGWICLNTDEVFLQVQLLAPLAAFSETMRHHGFRGSTKRSASPILYNVNYGQF</sequence>
<evidence type="ECO:0000313" key="1">
    <source>
        <dbReference type="EMBL" id="KAE8704560.1"/>
    </source>
</evidence>
<name>A0A6A3AJ61_HIBSY</name>
<comment type="caution">
    <text evidence="1">The sequence shown here is derived from an EMBL/GenBank/DDBJ whole genome shotgun (WGS) entry which is preliminary data.</text>
</comment>
<keyword evidence="2" id="KW-1185">Reference proteome</keyword>
<evidence type="ECO:0008006" key="3">
    <source>
        <dbReference type="Google" id="ProtNLM"/>
    </source>
</evidence>
<dbReference type="Proteomes" id="UP000436088">
    <property type="component" value="Unassembled WGS sequence"/>
</dbReference>
<proteinExistence type="predicted"/>
<dbReference type="PANTHER" id="PTHR33116:SF86">
    <property type="entry name" value="REVERSE TRANSCRIPTASE DOMAIN-CONTAINING PROTEIN"/>
    <property type="match status" value="1"/>
</dbReference>
<organism evidence="1 2">
    <name type="scientific">Hibiscus syriacus</name>
    <name type="common">Rose of Sharon</name>
    <dbReference type="NCBI Taxonomy" id="106335"/>
    <lineage>
        <taxon>Eukaryota</taxon>
        <taxon>Viridiplantae</taxon>
        <taxon>Streptophyta</taxon>
        <taxon>Embryophyta</taxon>
        <taxon>Tracheophyta</taxon>
        <taxon>Spermatophyta</taxon>
        <taxon>Magnoliopsida</taxon>
        <taxon>eudicotyledons</taxon>
        <taxon>Gunneridae</taxon>
        <taxon>Pentapetalae</taxon>
        <taxon>rosids</taxon>
        <taxon>malvids</taxon>
        <taxon>Malvales</taxon>
        <taxon>Malvaceae</taxon>
        <taxon>Malvoideae</taxon>
        <taxon>Hibiscus</taxon>
    </lineage>
</organism>
<dbReference type="PANTHER" id="PTHR33116">
    <property type="entry name" value="REVERSE TRANSCRIPTASE ZINC-BINDING DOMAIN-CONTAINING PROTEIN-RELATED-RELATED"/>
    <property type="match status" value="1"/>
</dbReference>
<accession>A0A6A3AJ61</accession>
<dbReference type="EMBL" id="VEPZ02000992">
    <property type="protein sequence ID" value="KAE8704560.1"/>
    <property type="molecule type" value="Genomic_DNA"/>
</dbReference>
<evidence type="ECO:0000313" key="2">
    <source>
        <dbReference type="Proteomes" id="UP000436088"/>
    </source>
</evidence>
<dbReference type="AlphaFoldDB" id="A0A6A3AJ61"/>
<gene>
    <name evidence="1" type="ORF">F3Y22_tig00110450pilonHSYRG00693</name>
</gene>
<protein>
    <recommendedName>
        <fullName evidence="3">Reverse transcriptase zinc-binding domain-containing protein</fullName>
    </recommendedName>
</protein>
<reference evidence="1" key="1">
    <citation type="submission" date="2019-09" db="EMBL/GenBank/DDBJ databases">
        <title>Draft genome information of white flower Hibiscus syriacus.</title>
        <authorList>
            <person name="Kim Y.-M."/>
        </authorList>
    </citation>
    <scope>NUCLEOTIDE SEQUENCE [LARGE SCALE GENOMIC DNA]</scope>
    <source>
        <strain evidence="1">YM2019G1</strain>
    </source>
</reference>